<feature type="domain" description="Acyl-CoA dehydrogenase/oxidase N-terminal" evidence="8">
    <location>
        <begin position="24"/>
        <end position="140"/>
    </location>
</feature>
<evidence type="ECO:0000256" key="3">
    <source>
        <dbReference type="ARBA" id="ARBA00022630"/>
    </source>
</evidence>
<dbReference type="OrthoDB" id="8876745at2"/>
<keyword evidence="4 5" id="KW-0274">FAD</keyword>
<dbReference type="GO" id="GO:0003995">
    <property type="term" value="F:acyl-CoA dehydrogenase activity"/>
    <property type="evidence" value="ECO:0007669"/>
    <property type="project" value="TreeGrafter"/>
</dbReference>
<feature type="domain" description="Acyl-CoA dehydrogenase/oxidase C-terminal" evidence="6">
    <location>
        <begin position="248"/>
        <end position="403"/>
    </location>
</feature>
<dbReference type="InterPro" id="IPR013786">
    <property type="entry name" value="AcylCoA_DH/ox_N"/>
</dbReference>
<evidence type="ECO:0000256" key="2">
    <source>
        <dbReference type="ARBA" id="ARBA00009347"/>
    </source>
</evidence>
<dbReference type="FunFam" id="1.20.140.10:FF:000004">
    <property type="entry name" value="Acyl-CoA dehydrogenase FadE25"/>
    <property type="match status" value="1"/>
</dbReference>
<dbReference type="InterPro" id="IPR006091">
    <property type="entry name" value="Acyl-CoA_Oxase/DH_mid-dom"/>
</dbReference>
<dbReference type="Gene3D" id="2.40.110.10">
    <property type="entry name" value="Butyryl-CoA Dehydrogenase, subunit A, domain 2"/>
    <property type="match status" value="1"/>
</dbReference>
<dbReference type="InterPro" id="IPR046373">
    <property type="entry name" value="Acyl-CoA_Oxase/DH_mid-dom_sf"/>
</dbReference>
<dbReference type="PANTHER" id="PTHR43884">
    <property type="entry name" value="ACYL-COA DEHYDROGENASE"/>
    <property type="match status" value="1"/>
</dbReference>
<accession>H5TQD6</accession>
<dbReference type="RefSeq" id="WP_007239903.1">
    <property type="nucleotide sequence ID" value="NZ_BAFB01000178.1"/>
</dbReference>
<dbReference type="InterPro" id="IPR009075">
    <property type="entry name" value="AcylCo_DH/oxidase_C"/>
</dbReference>
<dbReference type="Gene3D" id="1.20.140.10">
    <property type="entry name" value="Butyryl-CoA Dehydrogenase, subunit A, domain 3"/>
    <property type="match status" value="1"/>
</dbReference>
<keyword evidence="3 5" id="KW-0285">Flavoprotein</keyword>
<dbReference type="Pfam" id="PF02770">
    <property type="entry name" value="Acyl-CoA_dh_M"/>
    <property type="match status" value="1"/>
</dbReference>
<dbReference type="InterPro" id="IPR009100">
    <property type="entry name" value="AcylCoA_DH/oxidase_NM_dom_sf"/>
</dbReference>
<keyword evidence="5" id="KW-0560">Oxidoreductase</keyword>
<dbReference type="STRING" id="1108044.GOOTI_178_00050"/>
<dbReference type="EMBL" id="BAFB01000178">
    <property type="protein sequence ID" value="GAB35694.1"/>
    <property type="molecule type" value="Genomic_DNA"/>
</dbReference>
<evidence type="ECO:0000313" key="9">
    <source>
        <dbReference type="EMBL" id="GAB35694.1"/>
    </source>
</evidence>
<organism evidence="9 10">
    <name type="scientific">Gordonia otitidis (strain DSM 44809 / CCUG 52243 / JCM 12355 / NBRC 100426 / IFM 10032)</name>
    <dbReference type="NCBI Taxonomy" id="1108044"/>
    <lineage>
        <taxon>Bacteria</taxon>
        <taxon>Bacillati</taxon>
        <taxon>Actinomycetota</taxon>
        <taxon>Actinomycetes</taxon>
        <taxon>Mycobacteriales</taxon>
        <taxon>Gordoniaceae</taxon>
        <taxon>Gordonia</taxon>
    </lineage>
</organism>
<evidence type="ECO:0000259" key="7">
    <source>
        <dbReference type="Pfam" id="PF02770"/>
    </source>
</evidence>
<dbReference type="SUPFAM" id="SSF47203">
    <property type="entry name" value="Acyl-CoA dehydrogenase C-terminal domain-like"/>
    <property type="match status" value="1"/>
</dbReference>
<evidence type="ECO:0000256" key="1">
    <source>
        <dbReference type="ARBA" id="ARBA00001974"/>
    </source>
</evidence>
<dbReference type="InterPro" id="IPR036250">
    <property type="entry name" value="AcylCo_DH-like_C"/>
</dbReference>
<dbReference type="AlphaFoldDB" id="H5TQD6"/>
<comment type="caution">
    <text evidence="9">The sequence shown here is derived from an EMBL/GenBank/DDBJ whole genome shotgun (WGS) entry which is preliminary data.</text>
</comment>
<dbReference type="Pfam" id="PF00441">
    <property type="entry name" value="Acyl-CoA_dh_1"/>
    <property type="match status" value="1"/>
</dbReference>
<name>H5TQD6_GORO1</name>
<reference evidence="9" key="1">
    <citation type="submission" date="2012-02" db="EMBL/GenBank/DDBJ databases">
        <title>Whole genome shotgun sequence of Gordonia otitidis NBRC 100426.</title>
        <authorList>
            <person name="Yoshida I."/>
            <person name="Hosoyama A."/>
            <person name="Tsuchikane K."/>
            <person name="Katsumata H."/>
            <person name="Yamazaki S."/>
            <person name="Fujita N."/>
        </authorList>
    </citation>
    <scope>NUCLEOTIDE SEQUENCE [LARGE SCALE GENOMIC DNA]</scope>
    <source>
        <strain evidence="9">NBRC 100426</strain>
    </source>
</reference>
<dbReference type="PANTHER" id="PTHR43884:SF12">
    <property type="entry name" value="ISOVALERYL-COA DEHYDROGENASE, MITOCHONDRIAL-RELATED"/>
    <property type="match status" value="1"/>
</dbReference>
<dbReference type="InterPro" id="IPR037069">
    <property type="entry name" value="AcylCoA_DH/ox_N_sf"/>
</dbReference>
<comment type="similarity">
    <text evidence="2 5">Belongs to the acyl-CoA dehydrogenase family.</text>
</comment>
<gene>
    <name evidence="9" type="primary">fadE</name>
    <name evidence="9" type="ORF">GOOTI_178_00050</name>
</gene>
<dbReference type="SUPFAM" id="SSF56645">
    <property type="entry name" value="Acyl-CoA dehydrogenase NM domain-like"/>
    <property type="match status" value="1"/>
</dbReference>
<comment type="cofactor">
    <cofactor evidence="1 5">
        <name>FAD</name>
        <dbReference type="ChEBI" id="CHEBI:57692"/>
    </cofactor>
</comment>
<dbReference type="Gene3D" id="1.10.540.10">
    <property type="entry name" value="Acyl-CoA dehydrogenase/oxidase, N-terminal domain"/>
    <property type="match status" value="1"/>
</dbReference>
<protein>
    <submittedName>
        <fullName evidence="9">Acyl-CoA dehydrogenase</fullName>
    </submittedName>
</protein>
<dbReference type="Pfam" id="PF02771">
    <property type="entry name" value="Acyl-CoA_dh_N"/>
    <property type="match status" value="1"/>
</dbReference>
<keyword evidence="10" id="KW-1185">Reference proteome</keyword>
<feature type="domain" description="Acyl-CoA oxidase/dehydrogenase middle" evidence="7">
    <location>
        <begin position="144"/>
        <end position="236"/>
    </location>
</feature>
<evidence type="ECO:0000256" key="4">
    <source>
        <dbReference type="ARBA" id="ARBA00022827"/>
    </source>
</evidence>
<sequence>MTSSLEDLPRVADRLSDDLLLPPETVKVRARAREFATSVLAPRAAELNSAEESRAAFPRDIVDAIAAAGLYAVPFAEDVGGAGLEFPMLAAATVLEELGYYSAGIASALYDGQALLVGHTLDAAPAAIRKEFLPRLIRGEIVGSFATSEPDASTDLSADHMRTTARRVGGGFRLSGRKRWITNSCAADVTTVLCVAEGQQAMVLVEMSAHGVTVLEPDKKMGNRLQLTSDIVFDDVFVPEEHVIAQPGRGLAAALGSLALGRIGIGAVGVGMAQSAFDHAARHLRRREAFGHKLGEFQHWQFRTAEHAIGIESARSLYQKAARKFDTTGRAEPEAAMAKVAGSRIGVDVARDAIQVHGGYGFVRELTADGVVNHLEAIWRDAKIGEIYEGANEVQLWSIARAALGRDITA</sequence>
<dbReference type="Proteomes" id="UP000005038">
    <property type="component" value="Unassembled WGS sequence"/>
</dbReference>
<evidence type="ECO:0000259" key="6">
    <source>
        <dbReference type="Pfam" id="PF00441"/>
    </source>
</evidence>
<dbReference type="GO" id="GO:0050660">
    <property type="term" value="F:flavin adenine dinucleotide binding"/>
    <property type="evidence" value="ECO:0007669"/>
    <property type="project" value="InterPro"/>
</dbReference>
<evidence type="ECO:0000313" key="10">
    <source>
        <dbReference type="Proteomes" id="UP000005038"/>
    </source>
</evidence>
<evidence type="ECO:0000259" key="8">
    <source>
        <dbReference type="Pfam" id="PF02771"/>
    </source>
</evidence>
<proteinExistence type="inferred from homology"/>
<evidence type="ECO:0000256" key="5">
    <source>
        <dbReference type="RuleBase" id="RU362125"/>
    </source>
</evidence>